<dbReference type="Proteomes" id="UP000054388">
    <property type="component" value="Unassembled WGS sequence"/>
</dbReference>
<dbReference type="RefSeq" id="WP_059135369.1">
    <property type="nucleotide sequence ID" value="NZ_LMAI01000001.1"/>
</dbReference>
<comment type="caution">
    <text evidence="2">The sequence shown here is derived from an EMBL/GenBank/DDBJ whole genome shotgun (WGS) entry which is preliminary data.</text>
</comment>
<dbReference type="PANTHER" id="PTHR32114:SF2">
    <property type="entry name" value="ABC TRANSPORTER ABCH.3"/>
    <property type="match status" value="1"/>
</dbReference>
<evidence type="ECO:0000313" key="3">
    <source>
        <dbReference type="Proteomes" id="UP000054388"/>
    </source>
</evidence>
<protein>
    <recommendedName>
        <fullName evidence="4">Rad50/SbcC-type AAA domain-containing protein</fullName>
    </recommendedName>
</protein>
<dbReference type="Gene3D" id="1.10.287.510">
    <property type="entry name" value="Helix hairpin bin"/>
    <property type="match status" value="1"/>
</dbReference>
<evidence type="ECO:0008006" key="4">
    <source>
        <dbReference type="Google" id="ProtNLM"/>
    </source>
</evidence>
<feature type="coiled-coil region" evidence="1">
    <location>
        <begin position="309"/>
        <end position="346"/>
    </location>
</feature>
<organism evidence="2 3">
    <name type="scientific">Chryseobacterium aquaticum subsp. greenlandense</name>
    <dbReference type="NCBI Taxonomy" id="345663"/>
    <lineage>
        <taxon>Bacteria</taxon>
        <taxon>Pseudomonadati</taxon>
        <taxon>Bacteroidota</taxon>
        <taxon>Flavobacteriia</taxon>
        <taxon>Flavobacteriales</taxon>
        <taxon>Weeksellaceae</taxon>
        <taxon>Chryseobacterium group</taxon>
        <taxon>Chryseobacterium</taxon>
    </lineage>
</organism>
<evidence type="ECO:0000313" key="2">
    <source>
        <dbReference type="EMBL" id="KUJ58301.1"/>
    </source>
</evidence>
<dbReference type="Gene3D" id="3.40.50.300">
    <property type="entry name" value="P-loop containing nucleotide triphosphate hydrolases"/>
    <property type="match status" value="1"/>
</dbReference>
<name>A0A117KCZ5_9FLAO</name>
<feature type="coiled-coil region" evidence="1">
    <location>
        <begin position="188"/>
        <end position="215"/>
    </location>
</feature>
<keyword evidence="1" id="KW-0175">Coiled coil</keyword>
<dbReference type="InterPro" id="IPR027417">
    <property type="entry name" value="P-loop_NTPase"/>
</dbReference>
<proteinExistence type="predicted"/>
<sequence>MKSQITYKTFFIYCEQNKTSFFTDFSDGLNIIYGKNTSGKSTIIQAIHYTFGINDEKHKLNELLNEKVIFRLDFILKKGIEENVTIIRDDDFIFIKRENQPLEKFSGISGNSSKEHIKLKRYLSELFNFNLHLETSGEYKLASIEAMFLPYYVAQDYGWVLALKSFRGLDFFRNFKYDYYDYYLGITNEFDRLEKQKLEKEKKDLENSIKFLTNVEQQKDELNLSKLIDESFISKSIEYLDSYKKNKEELIQAEKNHLLKCNELTFYEERLKILNKVNKSLKSENPLKNNCPTCKQDLPSSLENIYEYSQDVNNTIAEIQKVKDKLKELQSSINSIEESISNLKNRVAKDYSVLINYKIEDFTFGTWLENKTNVKLSENILTQIGETTIILNKKIEELGKFKTEDDIKKERNTRDYQFKKYFTEFLDELEVKKFEDDKYTLLYWMGIFPKQGVELLKTMLAYYFAFNKVIEETDYVHRFPFLLDAIFKEDIDEENRKMILGFIYRNKPKGEQIIFSFAESTKNHNSANEYNGELMKNEAKLILTDLTNERSILKYLNSEQEKYLLETLNLIE</sequence>
<reference evidence="2 3" key="1">
    <citation type="submission" date="2015-10" db="EMBL/GenBank/DDBJ databases">
        <title>Genome sequence of Chryseobacterium greenlandense.</title>
        <authorList>
            <person name="Newman J."/>
            <person name="Fischer K."/>
            <person name="Miller J."/>
        </authorList>
    </citation>
    <scope>NUCLEOTIDE SEQUENCE [LARGE SCALE GENOMIC DNA]</scope>
    <source>
        <strain evidence="2 3">UMB34</strain>
    </source>
</reference>
<accession>A0A117KCZ5</accession>
<dbReference type="EMBL" id="LMAI01000001">
    <property type="protein sequence ID" value="KUJ58301.1"/>
    <property type="molecule type" value="Genomic_DNA"/>
</dbReference>
<dbReference type="PANTHER" id="PTHR32114">
    <property type="entry name" value="ABC TRANSPORTER ABCH.3"/>
    <property type="match status" value="1"/>
</dbReference>
<evidence type="ECO:0000256" key="1">
    <source>
        <dbReference type="SAM" id="Coils"/>
    </source>
</evidence>
<gene>
    <name evidence="2" type="ORF">AR686_00395</name>
</gene>
<dbReference type="AlphaFoldDB" id="A0A117KCZ5"/>